<keyword evidence="2" id="KW-1185">Reference proteome</keyword>
<protein>
    <submittedName>
        <fullName evidence="1">Uncharacterized protein</fullName>
    </submittedName>
</protein>
<reference evidence="1 2" key="1">
    <citation type="submission" date="2017-06" db="EMBL/GenBank/DDBJ databases">
        <title>Genome sequencing of cyanobaciteial culture collection at National Institute for Environmental Studies (NIES).</title>
        <authorList>
            <person name="Hirose Y."/>
            <person name="Shimura Y."/>
            <person name="Fujisawa T."/>
            <person name="Nakamura Y."/>
            <person name="Kawachi M."/>
        </authorList>
    </citation>
    <scope>NUCLEOTIDE SEQUENCE [LARGE SCALE GENOMIC DNA]</scope>
    <source>
        <strain evidence="1 2">NIES-21</strain>
    </source>
</reference>
<dbReference type="EMBL" id="AP018174">
    <property type="protein sequence ID" value="BAY18595.1"/>
    <property type="molecule type" value="Genomic_DNA"/>
</dbReference>
<dbReference type="Proteomes" id="UP000218287">
    <property type="component" value="Chromosome"/>
</dbReference>
<sequence>MTAKTLLQRINQHQYLRDLRNKLLHLHRMLLETERINYEQVRGRVSNTELFQLVVADEQFAWLHRISELVVQIDETLSSDQPISLEDVQNLIASTRILIAPSEVGDEFARKYYAALQSEPSVVLAHAAVSELLAIK</sequence>
<proteinExistence type="predicted"/>
<evidence type="ECO:0000313" key="2">
    <source>
        <dbReference type="Proteomes" id="UP000218287"/>
    </source>
</evidence>
<gene>
    <name evidence="1" type="ORF">NIES21_44430</name>
</gene>
<evidence type="ECO:0000313" key="1">
    <source>
        <dbReference type="EMBL" id="BAY18595.1"/>
    </source>
</evidence>
<dbReference type="AlphaFoldDB" id="A0A1Z4GM53"/>
<organism evidence="1 2">
    <name type="scientific">Anabaenopsis circularis NIES-21</name>
    <dbReference type="NCBI Taxonomy" id="1085406"/>
    <lineage>
        <taxon>Bacteria</taxon>
        <taxon>Bacillati</taxon>
        <taxon>Cyanobacteriota</taxon>
        <taxon>Cyanophyceae</taxon>
        <taxon>Nostocales</taxon>
        <taxon>Nodulariaceae</taxon>
        <taxon>Anabaenopsis</taxon>
    </lineage>
</organism>
<name>A0A1Z4GM53_9CYAN</name>
<accession>A0A1Z4GM53</accession>